<dbReference type="STRING" id="1196324.A374_07041"/>
<organism evidence="2 3">
    <name type="scientific">Fictibacillus macauensis ZFHKF-1</name>
    <dbReference type="NCBI Taxonomy" id="1196324"/>
    <lineage>
        <taxon>Bacteria</taxon>
        <taxon>Bacillati</taxon>
        <taxon>Bacillota</taxon>
        <taxon>Bacilli</taxon>
        <taxon>Bacillales</taxon>
        <taxon>Fictibacillaceae</taxon>
        <taxon>Fictibacillus</taxon>
    </lineage>
</organism>
<dbReference type="eggNOG" id="COG4377">
    <property type="taxonomic scope" value="Bacteria"/>
</dbReference>
<feature type="transmembrane region" description="Helical" evidence="1">
    <location>
        <begin position="173"/>
        <end position="193"/>
    </location>
</feature>
<keyword evidence="3" id="KW-1185">Reference proteome</keyword>
<keyword evidence="1" id="KW-1133">Transmembrane helix</keyword>
<gene>
    <name evidence="2" type="ORF">A374_07041</name>
</gene>
<evidence type="ECO:0000313" key="2">
    <source>
        <dbReference type="EMBL" id="EIT86056.1"/>
    </source>
</evidence>
<keyword evidence="1" id="KW-0812">Transmembrane</keyword>
<comment type="caution">
    <text evidence="2">The sequence shown here is derived from an EMBL/GenBank/DDBJ whole genome shotgun (WGS) entry which is preliminary data.</text>
</comment>
<evidence type="ECO:0000313" key="3">
    <source>
        <dbReference type="Proteomes" id="UP000004080"/>
    </source>
</evidence>
<feature type="transmembrane region" description="Helical" evidence="1">
    <location>
        <begin position="6"/>
        <end position="27"/>
    </location>
</feature>
<dbReference type="RefSeq" id="WP_007201505.1">
    <property type="nucleotide sequence ID" value="NZ_AKKV01000023.1"/>
</dbReference>
<accession>I8J2T2</accession>
<dbReference type="EMBL" id="AKKV01000023">
    <property type="protein sequence ID" value="EIT86056.1"/>
    <property type="molecule type" value="Genomic_DNA"/>
</dbReference>
<dbReference type="Pfam" id="PF10086">
    <property type="entry name" value="YhfC"/>
    <property type="match status" value="1"/>
</dbReference>
<name>I8J2T2_9BACL</name>
<dbReference type="InterPro" id="IPR011397">
    <property type="entry name" value="YhfC"/>
</dbReference>
<reference evidence="2 3" key="1">
    <citation type="journal article" date="2012" name="J. Bacteriol.">
        <title>Genome of Bacillus macauensis ZFHKF-1, a Long-Chain-Forming Bacterium.</title>
        <authorList>
            <person name="Cai L."/>
            <person name="Zhang T."/>
        </authorList>
    </citation>
    <scope>NUCLEOTIDE SEQUENCE [LARGE SCALE GENOMIC DNA]</scope>
    <source>
        <strain evidence="2 3">ZFHKF-1</strain>
    </source>
</reference>
<feature type="transmembrane region" description="Helical" evidence="1">
    <location>
        <begin position="39"/>
        <end position="61"/>
    </location>
</feature>
<dbReference type="OrthoDB" id="9807167at2"/>
<sequence>MVSQSVITMMIVSGIVAILVPIILVIFGVVKLKVKMKPVTLGIVTFIVFAVILEQVVHAFVTRTSVWEYPAFRIPYSALMAGIFEEGGRFLVMTYLLKKFRDWKDGFAFGLGHGGIESILILGLSSFSNIFIAFQINSGNFDKMMTPQTKDALMMTKKAILNITVFDLSLASIERLCALALQIALAIFVMYAVKSGKLSYLFYAIGIHALCDLPAAFYQTGYLSLVPVEIMLIVIAVGSVWYIIKSKNTFKKTSSL</sequence>
<feature type="transmembrane region" description="Helical" evidence="1">
    <location>
        <begin position="118"/>
        <end position="136"/>
    </location>
</feature>
<dbReference type="PATRIC" id="fig|1196324.3.peg.1440"/>
<protein>
    <submittedName>
        <fullName evidence="2">Putative chaperone</fullName>
    </submittedName>
</protein>
<keyword evidence="1" id="KW-0472">Membrane</keyword>
<dbReference type="PIRSF" id="PIRSF033101">
    <property type="entry name" value="UCP033101"/>
    <property type="match status" value="1"/>
</dbReference>
<evidence type="ECO:0000256" key="1">
    <source>
        <dbReference type="SAM" id="Phobius"/>
    </source>
</evidence>
<dbReference type="Proteomes" id="UP000004080">
    <property type="component" value="Unassembled WGS sequence"/>
</dbReference>
<feature type="transmembrane region" description="Helical" evidence="1">
    <location>
        <begin position="200"/>
        <end position="218"/>
    </location>
</feature>
<dbReference type="AlphaFoldDB" id="I8J2T2"/>
<feature type="transmembrane region" description="Helical" evidence="1">
    <location>
        <begin position="73"/>
        <end position="97"/>
    </location>
</feature>
<feature type="transmembrane region" description="Helical" evidence="1">
    <location>
        <begin position="224"/>
        <end position="244"/>
    </location>
</feature>
<proteinExistence type="predicted"/>